<dbReference type="EMBL" id="CP020991">
    <property type="protein sequence ID" value="AUO18794.1"/>
    <property type="molecule type" value="Genomic_DNA"/>
</dbReference>
<keyword evidence="1" id="KW-0677">Repeat</keyword>
<feature type="domain" description="SLH" evidence="4">
    <location>
        <begin position="722"/>
        <end position="785"/>
    </location>
</feature>
<dbReference type="PROSITE" id="PS51272">
    <property type="entry name" value="SLH"/>
    <property type="match status" value="3"/>
</dbReference>
<evidence type="ECO:0000259" key="4">
    <source>
        <dbReference type="PROSITE" id="PS51272"/>
    </source>
</evidence>
<accession>A0A2K9P0J8</accession>
<sequence length="973" mass="105921">MKKTFIKKLRFLPLMLTIAVFISMFSFFTAYADEPTNNYTAKIGNTYYTSLKTAVESAKNGDVIEPANERVVITSGEKAELKSSVTINGFTFGDGGFISAAGNYDFSLKNCKFTAQNSYINNGVRTPVSLSVKGKLTVSGNDFSKAADNAYFNCIETGYNGIYEVQNGSVFSENNFGNIANNAISIYSVSDNAVISIVKNNFKNSTNPIRLGNTRYKSVNAIFDFKYNTSDTGSDFIILKDDGTTNENHEIFSGYKINIANLKNNKTGIMASSNNPRQYFVKNNGAVNQTSNMPAVTFNILPEPASASPSAVETPGLQPTIIPTLPPAETTTAPPTSEPTAAPTLEPTAEPTMEPTPDPTTTPTAEPTIEPTEEPTFVPSAEPTAAASSDPEATNSPSTEPGSDPTATPSFDPEASISPIPTPEATANVPTQTPEPLYLVSINADENITNVKLINKETASETEMVRATDTADKVLFTASVPNGAYDISAIAIEGKEPDLKNSDISLNVNGYDISGTVVTQDAGTIDHIEIATPPTKTEYINGEKFDPTGLVLNIINTDGTSSNVVYDETTKDSFTFKPGLDTEIPDIDVYSGDRFINIIYGNRLAKQELTFIMRYASAEIKAPASNQRVSFDVKIPGNSYYTSDQAEWDPTVYPGSNFNYGTVYTAAVTLHANDGYTFSKDEGAMTAYINNKPADIVNISEDGKSMTISHQFYKTSVMGGGNSGHSTGTTPTATPKPNLNTYDHFAYIVGYPDGYIRPESNITRDEVATIFFRLLTDKSRSQYWSQVNYYVDVPADLWSNNAISTLTKAGILGGDGTAYFKPTAYITRAEFATIAARFSDVVYSGTGKFGDVGGHWSENYVNIAAEEGWIQGYEDGTFKPDQLITRAEAMTLVNNVLNRHVRTSGLHKNMKTWADNKDKNEWYYTAVQEATNTHDYERPAGSTYETWTYIGRNPDWVQLEQKWSDANSAGSIN</sequence>
<name>A0A2K9P0J8_9FIRM</name>
<feature type="region of interest" description="Disordered" evidence="2">
    <location>
        <begin position="323"/>
        <end position="431"/>
    </location>
</feature>
<dbReference type="Proteomes" id="UP000235589">
    <property type="component" value="Chromosome"/>
</dbReference>
<dbReference type="GeneID" id="98062039"/>
<keyword evidence="6" id="KW-1185">Reference proteome</keyword>
<dbReference type="SUPFAM" id="SSF51126">
    <property type="entry name" value="Pectin lyase-like"/>
    <property type="match status" value="1"/>
</dbReference>
<reference evidence="5 6" key="1">
    <citation type="submission" date="2017-04" db="EMBL/GenBank/DDBJ databases">
        <title>Monoglobus pectinilyticus 14 draft genome.</title>
        <authorList>
            <person name="Kim C."/>
            <person name="Rosendale D.I."/>
            <person name="Kelly W.J."/>
            <person name="Tannock G.W."/>
            <person name="Patchett M.L."/>
            <person name="Jordens J.Z."/>
        </authorList>
    </citation>
    <scope>NUCLEOTIDE SEQUENCE [LARGE SCALE GENOMIC DNA]</scope>
    <source>
        <strain evidence="5 6">14</strain>
    </source>
</reference>
<feature type="compositionally biased region" description="Low complexity" evidence="2">
    <location>
        <begin position="323"/>
        <end position="353"/>
    </location>
</feature>
<evidence type="ECO:0000256" key="3">
    <source>
        <dbReference type="SAM" id="SignalP"/>
    </source>
</evidence>
<dbReference type="PANTHER" id="PTHR43308">
    <property type="entry name" value="OUTER MEMBRANE PROTEIN ALPHA-RELATED"/>
    <property type="match status" value="1"/>
</dbReference>
<dbReference type="AlphaFoldDB" id="A0A2K9P0J8"/>
<feature type="signal peptide" evidence="3">
    <location>
        <begin position="1"/>
        <end position="32"/>
    </location>
</feature>
<feature type="chain" id="PRO_5014972807" evidence="3">
    <location>
        <begin position="33"/>
        <end position="973"/>
    </location>
</feature>
<dbReference type="KEGG" id="mpec:B9O19_00611"/>
<dbReference type="InterPro" id="IPR051465">
    <property type="entry name" value="Cell_Envelope_Struct_Comp"/>
</dbReference>
<dbReference type="InterPro" id="IPR011050">
    <property type="entry name" value="Pectin_lyase_fold/virulence"/>
</dbReference>
<evidence type="ECO:0000313" key="6">
    <source>
        <dbReference type="Proteomes" id="UP000235589"/>
    </source>
</evidence>
<evidence type="ECO:0000313" key="5">
    <source>
        <dbReference type="EMBL" id="AUO18794.1"/>
    </source>
</evidence>
<protein>
    <submittedName>
        <fullName evidence="5">S-layer domain-containing protein</fullName>
    </submittedName>
</protein>
<keyword evidence="3" id="KW-0732">Signal</keyword>
<feature type="domain" description="SLH" evidence="4">
    <location>
        <begin position="786"/>
        <end position="843"/>
    </location>
</feature>
<proteinExistence type="predicted"/>
<gene>
    <name evidence="5" type="ORF">B9O19_00611</name>
</gene>
<evidence type="ECO:0000256" key="2">
    <source>
        <dbReference type="SAM" id="MobiDB-lite"/>
    </source>
</evidence>
<organism evidence="5 6">
    <name type="scientific">Monoglobus pectinilyticus</name>
    <dbReference type="NCBI Taxonomy" id="1981510"/>
    <lineage>
        <taxon>Bacteria</taxon>
        <taxon>Bacillati</taxon>
        <taxon>Bacillota</taxon>
        <taxon>Clostridia</taxon>
        <taxon>Monoglobales</taxon>
        <taxon>Monoglobaceae</taxon>
        <taxon>Monoglobus</taxon>
    </lineage>
</organism>
<feature type="compositionally biased region" description="Low complexity" evidence="2">
    <location>
        <begin position="361"/>
        <end position="376"/>
    </location>
</feature>
<dbReference type="RefSeq" id="WP_102365046.1">
    <property type="nucleotide sequence ID" value="NZ_CP020991.1"/>
</dbReference>
<feature type="compositionally biased region" description="Polar residues" evidence="2">
    <location>
        <begin position="391"/>
        <end position="409"/>
    </location>
</feature>
<dbReference type="Pfam" id="PF00395">
    <property type="entry name" value="SLH"/>
    <property type="match status" value="3"/>
</dbReference>
<dbReference type="InterPro" id="IPR001119">
    <property type="entry name" value="SLH_dom"/>
</dbReference>
<dbReference type="Gene3D" id="2.60.40.3630">
    <property type="match status" value="1"/>
</dbReference>
<evidence type="ECO:0000256" key="1">
    <source>
        <dbReference type="ARBA" id="ARBA00022737"/>
    </source>
</evidence>
<dbReference type="PANTHER" id="PTHR43308:SF5">
    <property type="entry name" value="S-LAYER PROTEIN _ PEPTIDOGLYCAN ENDO-BETA-N-ACETYLGLUCOSAMINIDASE"/>
    <property type="match status" value="1"/>
</dbReference>
<feature type="domain" description="SLH" evidence="4">
    <location>
        <begin position="844"/>
        <end position="907"/>
    </location>
</feature>
<dbReference type="OrthoDB" id="43070at2"/>